<gene>
    <name evidence="1" type="ORF">ACCO45_006165</name>
</gene>
<reference evidence="1" key="1">
    <citation type="submission" date="2024-12" db="EMBL/GenBank/DDBJ databases">
        <title>Comparative genomics and development of molecular markers within Purpureocillium lilacinum and among Purpureocillium species.</title>
        <authorList>
            <person name="Yeh Z.-Y."/>
            <person name="Ni N.-T."/>
            <person name="Lo P.-H."/>
            <person name="Mushyakhwo K."/>
            <person name="Lin C.-F."/>
            <person name="Nai Y.-S."/>
        </authorList>
    </citation>
    <scope>NUCLEOTIDE SEQUENCE</scope>
    <source>
        <strain evidence="1">NCHU-NPUST-175</strain>
    </source>
</reference>
<comment type="caution">
    <text evidence="1">The sequence shown here is derived from an EMBL/GenBank/DDBJ whole genome shotgun (WGS) entry which is preliminary data.</text>
</comment>
<evidence type="ECO:0000313" key="2">
    <source>
        <dbReference type="Proteomes" id="UP001638806"/>
    </source>
</evidence>
<name>A0ACC4DY92_PURLI</name>
<evidence type="ECO:0000313" key="1">
    <source>
        <dbReference type="EMBL" id="KAL3961048.1"/>
    </source>
</evidence>
<sequence>MNRRSERGARDFVPRKSRSHRSPSTPSIHERSTSHDRSTSAGTSTLAMNPSPSAHTRLHRPSVAAPRPPPAPESAPSATVAHPAPALLALRKPVQRRSSRHPAARSVVIATVIADAPQW</sequence>
<proteinExistence type="predicted"/>
<dbReference type="EMBL" id="JBGNUJ010000004">
    <property type="protein sequence ID" value="KAL3961048.1"/>
    <property type="molecule type" value="Genomic_DNA"/>
</dbReference>
<keyword evidence="2" id="KW-1185">Reference proteome</keyword>
<accession>A0ACC4DY92</accession>
<protein>
    <submittedName>
        <fullName evidence="1">Uncharacterized protein</fullName>
    </submittedName>
</protein>
<dbReference type="Proteomes" id="UP001638806">
    <property type="component" value="Unassembled WGS sequence"/>
</dbReference>
<organism evidence="1 2">
    <name type="scientific">Purpureocillium lilacinum</name>
    <name type="common">Paecilomyces lilacinus</name>
    <dbReference type="NCBI Taxonomy" id="33203"/>
    <lineage>
        <taxon>Eukaryota</taxon>
        <taxon>Fungi</taxon>
        <taxon>Dikarya</taxon>
        <taxon>Ascomycota</taxon>
        <taxon>Pezizomycotina</taxon>
        <taxon>Sordariomycetes</taxon>
        <taxon>Hypocreomycetidae</taxon>
        <taxon>Hypocreales</taxon>
        <taxon>Ophiocordycipitaceae</taxon>
        <taxon>Purpureocillium</taxon>
    </lineage>
</organism>